<gene>
    <name evidence="3" type="ORF">QQF64_033243</name>
</gene>
<dbReference type="Proteomes" id="UP001558613">
    <property type="component" value="Unassembled WGS sequence"/>
</dbReference>
<proteinExistence type="predicted"/>
<evidence type="ECO:0000256" key="1">
    <source>
        <dbReference type="SAM" id="MobiDB-lite"/>
    </source>
</evidence>
<protein>
    <submittedName>
        <fullName evidence="3">Uncharacterized protein</fullName>
    </submittedName>
</protein>
<organism evidence="3 4">
    <name type="scientific">Cirrhinus molitorella</name>
    <name type="common">mud carp</name>
    <dbReference type="NCBI Taxonomy" id="172907"/>
    <lineage>
        <taxon>Eukaryota</taxon>
        <taxon>Metazoa</taxon>
        <taxon>Chordata</taxon>
        <taxon>Craniata</taxon>
        <taxon>Vertebrata</taxon>
        <taxon>Euteleostomi</taxon>
        <taxon>Actinopterygii</taxon>
        <taxon>Neopterygii</taxon>
        <taxon>Teleostei</taxon>
        <taxon>Ostariophysi</taxon>
        <taxon>Cypriniformes</taxon>
        <taxon>Cyprinidae</taxon>
        <taxon>Labeoninae</taxon>
        <taxon>Labeonini</taxon>
        <taxon>Cirrhinus</taxon>
    </lineage>
</organism>
<keyword evidence="2" id="KW-0812">Transmembrane</keyword>
<keyword evidence="2" id="KW-0472">Membrane</keyword>
<feature type="region of interest" description="Disordered" evidence="1">
    <location>
        <begin position="104"/>
        <end position="133"/>
    </location>
</feature>
<evidence type="ECO:0000256" key="2">
    <source>
        <dbReference type="SAM" id="Phobius"/>
    </source>
</evidence>
<dbReference type="EMBL" id="JAYMGO010000009">
    <property type="protein sequence ID" value="KAL1267880.1"/>
    <property type="molecule type" value="Genomic_DNA"/>
</dbReference>
<feature type="transmembrane region" description="Helical" evidence="2">
    <location>
        <begin position="7"/>
        <end position="30"/>
    </location>
</feature>
<feature type="region of interest" description="Disordered" evidence="1">
    <location>
        <begin position="41"/>
        <end position="83"/>
    </location>
</feature>
<evidence type="ECO:0000313" key="4">
    <source>
        <dbReference type="Proteomes" id="UP001558613"/>
    </source>
</evidence>
<keyword evidence="2" id="KW-1133">Transmembrane helix</keyword>
<reference evidence="3 4" key="1">
    <citation type="submission" date="2023-09" db="EMBL/GenBank/DDBJ databases">
        <authorList>
            <person name="Wang M."/>
        </authorList>
    </citation>
    <scope>NUCLEOTIDE SEQUENCE [LARGE SCALE GENOMIC DNA]</scope>
    <source>
        <strain evidence="3">GT-2023</strain>
        <tissue evidence="3">Liver</tissue>
    </source>
</reference>
<comment type="caution">
    <text evidence="3">The sequence shown here is derived from an EMBL/GenBank/DDBJ whole genome shotgun (WGS) entry which is preliminary data.</text>
</comment>
<accession>A0ABR3MTJ3</accession>
<keyword evidence="4" id="KW-1185">Reference proteome</keyword>
<feature type="compositionally biased region" description="Low complexity" evidence="1">
    <location>
        <begin position="114"/>
        <end position="132"/>
    </location>
</feature>
<sequence>MTRQSAAIFLIVIFLFIFSLIELINLVLFFNCTEFEVEEVTERSRSRRSAPRGTRCISPAGPMPRIPTYLANSSDHLPSPKQPHVLRSSTLVLSLVPAAISKSSLGAARKKKSPTTSNSSPPASKNPSTPAKMNTLFYYQINKHTN</sequence>
<name>A0ABR3MTJ3_9TELE</name>
<evidence type="ECO:0000313" key="3">
    <source>
        <dbReference type="EMBL" id="KAL1267880.1"/>
    </source>
</evidence>